<reference evidence="3 4" key="1">
    <citation type="submission" date="2007-11" db="EMBL/GenBank/DDBJ databases">
        <authorList>
            <person name="Wagner-Dobler I."/>
            <person name="Ferriera S."/>
            <person name="Johnson J."/>
            <person name="Kravitz S."/>
            <person name="Beeson K."/>
            <person name="Sutton G."/>
            <person name="Rogers Y.-H."/>
            <person name="Friedman R."/>
            <person name="Frazier M."/>
            <person name="Venter J.C."/>
        </authorList>
    </citation>
    <scope>NUCLEOTIDE SEQUENCE [LARGE SCALE GENOMIC DNA]</scope>
    <source>
        <strain evidence="3 4">HEL-45</strain>
    </source>
</reference>
<evidence type="ECO:0000313" key="3">
    <source>
        <dbReference type="EMBL" id="EDQ05150.1"/>
    </source>
</evidence>
<feature type="signal peptide" evidence="1">
    <location>
        <begin position="1"/>
        <end position="20"/>
    </location>
</feature>
<evidence type="ECO:0000256" key="1">
    <source>
        <dbReference type="SAM" id="SignalP"/>
    </source>
</evidence>
<gene>
    <name evidence="3" type="ORF">OIHEL45_10423</name>
</gene>
<evidence type="ECO:0000313" key="4">
    <source>
        <dbReference type="Proteomes" id="UP000003257"/>
    </source>
</evidence>
<evidence type="ECO:0000259" key="2">
    <source>
        <dbReference type="Pfam" id="PF04575"/>
    </source>
</evidence>
<feature type="chain" id="PRO_5047040866" description="Surface lipoprotein assembly modifier C-terminal domain-containing protein" evidence="1">
    <location>
        <begin position="21"/>
        <end position="447"/>
    </location>
</feature>
<dbReference type="RefSeq" id="WP_007119288.1">
    <property type="nucleotide sequence ID" value="NZ_ABID01000002.1"/>
</dbReference>
<proteinExistence type="predicted"/>
<sequence length="447" mass="48827">MMQKLALAAALSLTVGGHGAAQSTLEPEAARLTAARLLSRGHAQAAAQITDVLVLRDPKDSTSLILNAYARRTMGDNTRARQAARQGWQTADRPVERYGAAMAMAQALSSDGAKTRAQFWLRRAAHVAPDARTRARAIRDYRYVSTTNPWSVNLSFSFDPSDNVNGAPSDNTFVLGGLIFTNPTAVPISGVVLRQNTALRYNFGISSTERNFVALNWTESHTVFTDSDVPSGVSAPDFAFRRVQAQFGRDFTTGPEAPRQTLSLSFGRLWSANDPLADEVKVDWRQTYARPEQHLFSWNAGLGYSHRKDSDLRSGVTATLGSYWARPTASGGRLSWNAEVGRTDTDSRALTHTTLSAGVQYTFAKPVLGATAQIALNAQAKQYDDPLYGPDPRADLGAVVSTSLVFTDFDTYGFAPKLTFEARKTNSNITRFETENFGLNMGFQSMF</sequence>
<name>A0ABM9X6U6_9RHOB</name>
<organism evidence="3 4">
    <name type="scientific">Sulfitobacter indolifex HEL-45</name>
    <dbReference type="NCBI Taxonomy" id="391624"/>
    <lineage>
        <taxon>Bacteria</taxon>
        <taxon>Pseudomonadati</taxon>
        <taxon>Pseudomonadota</taxon>
        <taxon>Alphaproteobacteria</taxon>
        <taxon>Rhodobacterales</taxon>
        <taxon>Roseobacteraceae</taxon>
        <taxon>Sulfitobacter</taxon>
    </lineage>
</organism>
<comment type="caution">
    <text evidence="3">The sequence shown here is derived from an EMBL/GenBank/DDBJ whole genome shotgun (WGS) entry which is preliminary data.</text>
</comment>
<dbReference type="EMBL" id="ABID01000002">
    <property type="protein sequence ID" value="EDQ05150.1"/>
    <property type="molecule type" value="Genomic_DNA"/>
</dbReference>
<dbReference type="InterPro" id="IPR007655">
    <property type="entry name" value="Slam_C"/>
</dbReference>
<keyword evidence="4" id="KW-1185">Reference proteome</keyword>
<dbReference type="Proteomes" id="UP000003257">
    <property type="component" value="Unassembled WGS sequence"/>
</dbReference>
<protein>
    <recommendedName>
        <fullName evidence="2">Surface lipoprotein assembly modifier C-terminal domain-containing protein</fullName>
    </recommendedName>
</protein>
<accession>A0ABM9X6U6</accession>
<dbReference type="Pfam" id="PF04575">
    <property type="entry name" value="SlipAM"/>
    <property type="match status" value="1"/>
</dbReference>
<feature type="domain" description="Surface lipoprotein assembly modifier C-terminal" evidence="2">
    <location>
        <begin position="335"/>
        <end position="432"/>
    </location>
</feature>
<keyword evidence="1" id="KW-0732">Signal</keyword>